<name>A0A1U7T506_CARSF</name>
<dbReference type="PANTHER" id="PTHR26454">
    <property type="entry name" value="OLFACTORY RECEPTOR"/>
    <property type="match status" value="1"/>
</dbReference>
<reference evidence="16" key="1">
    <citation type="submission" date="2025-08" db="UniProtKB">
        <authorList>
            <consortium name="RefSeq"/>
        </authorList>
    </citation>
    <scope>IDENTIFICATION</scope>
</reference>
<evidence type="ECO:0000259" key="14">
    <source>
        <dbReference type="PROSITE" id="PS50262"/>
    </source>
</evidence>
<dbReference type="PRINTS" id="PR00245">
    <property type="entry name" value="OLFACTORYR"/>
</dbReference>
<dbReference type="FunFam" id="1.20.1070.10:FF:000015">
    <property type="entry name" value="Olfactory receptor"/>
    <property type="match status" value="1"/>
</dbReference>
<dbReference type="KEGG" id="csyr:103256934"/>
<keyword evidence="4 13" id="KW-0716">Sensory transduction</keyword>
<evidence type="ECO:0000256" key="6">
    <source>
        <dbReference type="ARBA" id="ARBA00022725"/>
    </source>
</evidence>
<dbReference type="Pfam" id="PF13853">
    <property type="entry name" value="7tm_4"/>
    <property type="match status" value="1"/>
</dbReference>
<feature type="transmembrane region" description="Helical" evidence="13">
    <location>
        <begin position="101"/>
        <end position="120"/>
    </location>
</feature>
<evidence type="ECO:0000256" key="3">
    <source>
        <dbReference type="ARBA" id="ARBA00022475"/>
    </source>
</evidence>
<evidence type="ECO:0000256" key="2">
    <source>
        <dbReference type="ARBA" id="ARBA00004651"/>
    </source>
</evidence>
<dbReference type="InterPro" id="IPR000276">
    <property type="entry name" value="GPCR_Rhodpsn"/>
</dbReference>
<feature type="transmembrane region" description="Helical" evidence="13">
    <location>
        <begin position="197"/>
        <end position="221"/>
    </location>
</feature>
<dbReference type="PRINTS" id="PR00237">
    <property type="entry name" value="GPCRRHODOPSN"/>
</dbReference>
<feature type="transmembrane region" description="Helical" evidence="13">
    <location>
        <begin position="273"/>
        <end position="292"/>
    </location>
</feature>
<feature type="domain" description="G-protein coupled receptors family 1 profile" evidence="14">
    <location>
        <begin position="40"/>
        <end position="290"/>
    </location>
</feature>
<keyword evidence="5 12" id="KW-0812">Transmembrane</keyword>
<organism evidence="15 16">
    <name type="scientific">Carlito syrichta</name>
    <name type="common">Philippine tarsier</name>
    <name type="synonym">Tarsius syrichta</name>
    <dbReference type="NCBI Taxonomy" id="1868482"/>
    <lineage>
        <taxon>Eukaryota</taxon>
        <taxon>Metazoa</taxon>
        <taxon>Chordata</taxon>
        <taxon>Craniata</taxon>
        <taxon>Vertebrata</taxon>
        <taxon>Euteleostomi</taxon>
        <taxon>Mammalia</taxon>
        <taxon>Eutheria</taxon>
        <taxon>Euarchontoglires</taxon>
        <taxon>Primates</taxon>
        <taxon>Haplorrhini</taxon>
        <taxon>Tarsiiformes</taxon>
        <taxon>Tarsiidae</taxon>
        <taxon>Carlito</taxon>
    </lineage>
</organism>
<evidence type="ECO:0000256" key="4">
    <source>
        <dbReference type="ARBA" id="ARBA00022606"/>
    </source>
</evidence>
<evidence type="ECO:0000256" key="9">
    <source>
        <dbReference type="ARBA" id="ARBA00023136"/>
    </source>
</evidence>
<evidence type="ECO:0000256" key="11">
    <source>
        <dbReference type="ARBA" id="ARBA00023224"/>
    </source>
</evidence>
<dbReference type="SUPFAM" id="SSF81321">
    <property type="entry name" value="Family A G protein-coupled receptor-like"/>
    <property type="match status" value="1"/>
</dbReference>
<evidence type="ECO:0000256" key="1">
    <source>
        <dbReference type="ARBA" id="ARBA00002936"/>
    </source>
</evidence>
<evidence type="ECO:0000256" key="8">
    <source>
        <dbReference type="ARBA" id="ARBA00023040"/>
    </source>
</evidence>
<dbReference type="RefSeq" id="XP_008052885.1">
    <property type="nucleotide sequence ID" value="XM_008054694.1"/>
</dbReference>
<accession>A0A1U7T506</accession>
<keyword evidence="10 12" id="KW-0675">Receptor</keyword>
<feature type="transmembrane region" description="Helical" evidence="13">
    <location>
        <begin position="242"/>
        <end position="261"/>
    </location>
</feature>
<keyword evidence="8 12" id="KW-0297">G-protein coupled receptor</keyword>
<evidence type="ECO:0000256" key="5">
    <source>
        <dbReference type="ARBA" id="ARBA00022692"/>
    </source>
</evidence>
<dbReference type="InterPro" id="IPR017452">
    <property type="entry name" value="GPCR_Rhodpsn_7TM"/>
</dbReference>
<evidence type="ECO:0000256" key="13">
    <source>
        <dbReference type="RuleBase" id="RU363047"/>
    </source>
</evidence>
<evidence type="ECO:0000256" key="12">
    <source>
        <dbReference type="RuleBase" id="RU000688"/>
    </source>
</evidence>
<keyword evidence="6 13" id="KW-0552">Olfaction</keyword>
<evidence type="ECO:0000313" key="16">
    <source>
        <dbReference type="RefSeq" id="XP_008052885.1"/>
    </source>
</evidence>
<feature type="transmembrane region" description="Helical" evidence="13">
    <location>
        <begin position="59"/>
        <end position="81"/>
    </location>
</feature>
<dbReference type="GeneID" id="103256934"/>
<feature type="transmembrane region" description="Helical" evidence="13">
    <location>
        <begin position="141"/>
        <end position="161"/>
    </location>
</feature>
<keyword evidence="11 12" id="KW-0807">Transducer</keyword>
<dbReference type="Proteomes" id="UP000189704">
    <property type="component" value="Unplaced"/>
</dbReference>
<dbReference type="GO" id="GO:0005886">
    <property type="term" value="C:plasma membrane"/>
    <property type="evidence" value="ECO:0007669"/>
    <property type="project" value="UniProtKB-SubCell"/>
</dbReference>
<dbReference type="GO" id="GO:0004930">
    <property type="term" value="F:G protein-coupled receptor activity"/>
    <property type="evidence" value="ECO:0007669"/>
    <property type="project" value="UniProtKB-KW"/>
</dbReference>
<dbReference type="AlphaFoldDB" id="A0A1U7T506"/>
<dbReference type="PANTHER" id="PTHR26454:SF18">
    <property type="entry name" value="OLFACTORY RECEPTOR 6C76"/>
    <property type="match status" value="1"/>
</dbReference>
<dbReference type="PROSITE" id="PS50262">
    <property type="entry name" value="G_PROTEIN_RECEP_F1_2"/>
    <property type="match status" value="1"/>
</dbReference>
<keyword evidence="15" id="KW-1185">Reference proteome</keyword>
<keyword evidence="3 13" id="KW-1003">Cell membrane</keyword>
<dbReference type="InterPro" id="IPR000725">
    <property type="entry name" value="Olfact_rcpt"/>
</dbReference>
<evidence type="ECO:0000313" key="15">
    <source>
        <dbReference type="Proteomes" id="UP000189704"/>
    </source>
</evidence>
<keyword evidence="7 13" id="KW-1133">Transmembrane helix</keyword>
<dbReference type="Gene3D" id="1.20.1070.10">
    <property type="entry name" value="Rhodopsin 7-helix transmembrane proteins"/>
    <property type="match status" value="1"/>
</dbReference>
<evidence type="ECO:0000256" key="10">
    <source>
        <dbReference type="ARBA" id="ARBA00023170"/>
    </source>
</evidence>
<comment type="subcellular location">
    <subcellularLocation>
        <location evidence="2 13">Cell membrane</location>
        <topology evidence="2 13">Multi-pass membrane protein</topology>
    </subcellularLocation>
</comment>
<evidence type="ECO:0000256" key="7">
    <source>
        <dbReference type="ARBA" id="ARBA00022989"/>
    </source>
</evidence>
<feature type="transmembrane region" description="Helical" evidence="13">
    <location>
        <begin position="25"/>
        <end position="50"/>
    </location>
</feature>
<sequence length="314" mass="35405">MLGNYSSATEFFLLGFPGSQEVRHILFTTFFFLYSVTVIGNMVIIVTVCVDKHLQSPMYFFLGHLSVLEVLITSTAVPSMLWGLLLPSTQMISLTACAAQLYLYLSLGTSELALMGAMAVDRYVAVCHPLRYNTVMSSHTCIWVVIMSWGFGFLSEIWSVYATFQLTFCKSNVLDHFYCDRGQLLKVSCDDTLFTEFILFLMAVFIIIGSLIPTIVSYTYIVSTILKIPSASGQRKSFSTCASHFTYVVIVYGSCLFLYVRPKQTQATEYNRVASLLVLVVTPFLNPFIFTLRNDKFIQAFGDGMKRCYQLIKN</sequence>
<dbReference type="GO" id="GO:0004984">
    <property type="term" value="F:olfactory receptor activity"/>
    <property type="evidence" value="ECO:0007669"/>
    <property type="project" value="InterPro"/>
</dbReference>
<protein>
    <recommendedName>
        <fullName evidence="13">Olfactory receptor</fullName>
    </recommendedName>
</protein>
<dbReference type="InterPro" id="IPR047132">
    <property type="entry name" value="Olfact_rcpt_6C-like"/>
</dbReference>
<comment type="function">
    <text evidence="1">Odorant receptor.</text>
</comment>
<dbReference type="OrthoDB" id="6162029at2759"/>
<comment type="similarity">
    <text evidence="12">Belongs to the G-protein coupled receptor 1 family.</text>
</comment>
<gene>
    <name evidence="16" type="primary">LOC103256934</name>
</gene>
<proteinExistence type="inferred from homology"/>
<keyword evidence="9 13" id="KW-0472">Membrane</keyword>
<dbReference type="PROSITE" id="PS00237">
    <property type="entry name" value="G_PROTEIN_RECEP_F1_1"/>
    <property type="match status" value="1"/>
</dbReference>